<evidence type="ECO:0000259" key="2">
    <source>
        <dbReference type="Pfam" id="PF04564"/>
    </source>
</evidence>
<dbReference type="SUPFAM" id="SSF57850">
    <property type="entry name" value="RING/U-box"/>
    <property type="match status" value="1"/>
</dbReference>
<dbReference type="HOGENOM" id="CLU_321963_0_0_1"/>
<organism evidence="3 4">
    <name type="scientific">Emiliania huxleyi (strain CCMP1516)</name>
    <dbReference type="NCBI Taxonomy" id="280463"/>
    <lineage>
        <taxon>Eukaryota</taxon>
        <taxon>Haptista</taxon>
        <taxon>Haptophyta</taxon>
        <taxon>Prymnesiophyceae</taxon>
        <taxon>Isochrysidales</taxon>
        <taxon>Noelaerhabdaceae</taxon>
        <taxon>Emiliania</taxon>
    </lineage>
</organism>
<feature type="domain" description="U-box" evidence="2">
    <location>
        <begin position="723"/>
        <end position="773"/>
    </location>
</feature>
<reference evidence="3" key="2">
    <citation type="submission" date="2024-10" db="UniProtKB">
        <authorList>
            <consortium name="EnsemblProtists"/>
        </authorList>
    </citation>
    <scope>IDENTIFICATION</scope>
</reference>
<proteinExistence type="predicted"/>
<dbReference type="KEGG" id="ehx:EMIHUDRAFT_231568"/>
<dbReference type="GO" id="GO:0004842">
    <property type="term" value="F:ubiquitin-protein transferase activity"/>
    <property type="evidence" value="ECO:0007669"/>
    <property type="project" value="InterPro"/>
</dbReference>
<dbReference type="GO" id="GO:0016567">
    <property type="term" value="P:protein ubiquitination"/>
    <property type="evidence" value="ECO:0007669"/>
    <property type="project" value="InterPro"/>
</dbReference>
<dbReference type="PaxDb" id="2903-EOD31726"/>
<dbReference type="Gene3D" id="3.30.40.10">
    <property type="entry name" value="Zinc/RING finger domain, C3HC4 (zinc finger)"/>
    <property type="match status" value="1"/>
</dbReference>
<accession>A0A0D3K7J1</accession>
<evidence type="ECO:0000256" key="1">
    <source>
        <dbReference type="SAM" id="MobiDB-lite"/>
    </source>
</evidence>
<name>A0A0D3K7J1_EMIH1</name>
<evidence type="ECO:0000313" key="3">
    <source>
        <dbReference type="EnsemblProtists" id="EOD31726"/>
    </source>
</evidence>
<evidence type="ECO:0000313" key="4">
    <source>
        <dbReference type="Proteomes" id="UP000013827"/>
    </source>
</evidence>
<dbReference type="Pfam" id="PF04564">
    <property type="entry name" value="U-box"/>
    <property type="match status" value="1"/>
</dbReference>
<dbReference type="GeneID" id="17277000"/>
<feature type="region of interest" description="Disordered" evidence="1">
    <location>
        <begin position="776"/>
        <end position="838"/>
    </location>
</feature>
<dbReference type="AlphaFoldDB" id="A0A0D3K7J1"/>
<keyword evidence="4" id="KW-1185">Reference proteome</keyword>
<dbReference type="RefSeq" id="XP_005784155.1">
    <property type="nucleotide sequence ID" value="XM_005784098.1"/>
</dbReference>
<protein>
    <recommendedName>
        <fullName evidence="2">U-box domain-containing protein</fullName>
    </recommendedName>
</protein>
<feature type="region of interest" description="Disordered" evidence="1">
    <location>
        <begin position="607"/>
        <end position="661"/>
    </location>
</feature>
<dbReference type="EnsemblProtists" id="EOD31726">
    <property type="protein sequence ID" value="EOD31726"/>
    <property type="gene ID" value="EMIHUDRAFT_231568"/>
</dbReference>
<reference evidence="4" key="1">
    <citation type="journal article" date="2013" name="Nature">
        <title>Pan genome of the phytoplankton Emiliania underpins its global distribution.</title>
        <authorList>
            <person name="Read B.A."/>
            <person name="Kegel J."/>
            <person name="Klute M.J."/>
            <person name="Kuo A."/>
            <person name="Lefebvre S.C."/>
            <person name="Maumus F."/>
            <person name="Mayer C."/>
            <person name="Miller J."/>
            <person name="Monier A."/>
            <person name="Salamov A."/>
            <person name="Young J."/>
            <person name="Aguilar M."/>
            <person name="Claverie J.M."/>
            <person name="Frickenhaus S."/>
            <person name="Gonzalez K."/>
            <person name="Herman E.K."/>
            <person name="Lin Y.C."/>
            <person name="Napier J."/>
            <person name="Ogata H."/>
            <person name="Sarno A.F."/>
            <person name="Shmutz J."/>
            <person name="Schroeder D."/>
            <person name="de Vargas C."/>
            <person name="Verret F."/>
            <person name="von Dassow P."/>
            <person name="Valentin K."/>
            <person name="Van de Peer Y."/>
            <person name="Wheeler G."/>
            <person name="Dacks J.B."/>
            <person name="Delwiche C.F."/>
            <person name="Dyhrman S.T."/>
            <person name="Glockner G."/>
            <person name="John U."/>
            <person name="Richards T."/>
            <person name="Worden A.Z."/>
            <person name="Zhang X."/>
            <person name="Grigoriev I.V."/>
            <person name="Allen A.E."/>
            <person name="Bidle K."/>
            <person name="Borodovsky M."/>
            <person name="Bowler C."/>
            <person name="Brownlee C."/>
            <person name="Cock J.M."/>
            <person name="Elias M."/>
            <person name="Gladyshev V.N."/>
            <person name="Groth M."/>
            <person name="Guda C."/>
            <person name="Hadaegh A."/>
            <person name="Iglesias-Rodriguez M.D."/>
            <person name="Jenkins J."/>
            <person name="Jones B.M."/>
            <person name="Lawson T."/>
            <person name="Leese F."/>
            <person name="Lindquist E."/>
            <person name="Lobanov A."/>
            <person name="Lomsadze A."/>
            <person name="Malik S.B."/>
            <person name="Marsh M.E."/>
            <person name="Mackinder L."/>
            <person name="Mock T."/>
            <person name="Mueller-Roeber B."/>
            <person name="Pagarete A."/>
            <person name="Parker M."/>
            <person name="Probert I."/>
            <person name="Quesneville H."/>
            <person name="Raines C."/>
            <person name="Rensing S.A."/>
            <person name="Riano-Pachon D.M."/>
            <person name="Richier S."/>
            <person name="Rokitta S."/>
            <person name="Shiraiwa Y."/>
            <person name="Soanes D.M."/>
            <person name="van der Giezen M."/>
            <person name="Wahlund T.M."/>
            <person name="Williams B."/>
            <person name="Wilson W."/>
            <person name="Wolfe G."/>
            <person name="Wurch L.L."/>
        </authorList>
    </citation>
    <scope>NUCLEOTIDE SEQUENCE</scope>
</reference>
<sequence>MDDLWQPLFQHAFESDVVLLGEGDTVGLHTNGAALVAFAPELQVHIDKATAADIEKSAVAVADKADVVSASTGAASVAPAGVASVSAGVTSAAAGQVAETSDAIAIAREEGLAIVPLPGSRRAIKLFLRLAHESLLNAGGANNFDCDETMFDFLFDSESLHCEFLELCVRVGDHAQALTAGGGITRALSASLEATTTRLDDGIDSEAALRMFCCLSKRFSKRSDPPADIAGYKSVVVRLAEESIDKSSLNHLLAPSKLASLDISQLVTLVDVLPPDASADGLLLVGDVIFSDFSRISGSNPSYSTWQHKVSLSPAGTTGAGKSIILFLNVTPRSGAERKPGANELKKCDEFDISLSVDGECASDHPLTVYDVQLKARGTEKPSPKVESMRASFMSECLSIDLRTELFQPPEPRPINVALADGTDPDTGSPSHVAGSIVSGVLNYLIDRVVATGKKEEDSPTAPSVRMSQEPADGADKETDAAPQDSVTRLGRALNGGDDSGSARAELSSLCTVRIELRCVKDERRLALLRAWASAHGLDKEAPSMVDLVMYYDALCERESPEANASDPMRPASADPLRRILFDDTLARPLADSRSLRRFFEEGATRLGAPAASGPSPPCATEQLSAEQAAAPVRTPSSSSADQRRALAQPTSPGADADVDGDASAEEALLDALRPWAAAHTPDEMVAAHVRQPDGLFGDAARAGSPLRAALSDGLLPGIEALRGKSYERKAIEAYWTREKAAVSPVTRKPLQSKTLVPNINLRVLCEEYSARQRRLHGGATSPQDVVMGALLPPPHAPGAKRRRPAELEHDEQAASGVAAGAKRKLRLASGDGSPPPV</sequence>
<dbReference type="InterPro" id="IPR003613">
    <property type="entry name" value="Ubox_domain"/>
</dbReference>
<feature type="region of interest" description="Disordered" evidence="1">
    <location>
        <begin position="453"/>
        <end position="503"/>
    </location>
</feature>
<dbReference type="InterPro" id="IPR013083">
    <property type="entry name" value="Znf_RING/FYVE/PHD"/>
</dbReference>
<dbReference type="Proteomes" id="UP000013827">
    <property type="component" value="Unassembled WGS sequence"/>
</dbReference>